<keyword evidence="2" id="KW-0964">Secreted</keyword>
<dbReference type="SMART" id="SM00198">
    <property type="entry name" value="SCP"/>
    <property type="match status" value="1"/>
</dbReference>
<comment type="subcellular location">
    <subcellularLocation>
        <location evidence="1">Secreted</location>
    </subcellularLocation>
</comment>
<dbReference type="InterPro" id="IPR014044">
    <property type="entry name" value="CAP_dom"/>
</dbReference>
<feature type="domain" description="SCP" evidence="4">
    <location>
        <begin position="60"/>
        <end position="230"/>
    </location>
</feature>
<gene>
    <name evidence="5" type="ORF">KR093_004605</name>
</gene>
<dbReference type="Gene3D" id="3.40.33.10">
    <property type="entry name" value="CAP"/>
    <property type="match status" value="1"/>
</dbReference>
<evidence type="ECO:0000256" key="1">
    <source>
        <dbReference type="ARBA" id="ARBA00004613"/>
    </source>
</evidence>
<proteinExistence type="predicted"/>
<organism evidence="5 6">
    <name type="scientific">Drosophila rubida</name>
    <dbReference type="NCBI Taxonomy" id="30044"/>
    <lineage>
        <taxon>Eukaryota</taxon>
        <taxon>Metazoa</taxon>
        <taxon>Ecdysozoa</taxon>
        <taxon>Arthropoda</taxon>
        <taxon>Hexapoda</taxon>
        <taxon>Insecta</taxon>
        <taxon>Pterygota</taxon>
        <taxon>Neoptera</taxon>
        <taxon>Endopterygota</taxon>
        <taxon>Diptera</taxon>
        <taxon>Brachycera</taxon>
        <taxon>Muscomorpha</taxon>
        <taxon>Ephydroidea</taxon>
        <taxon>Drosophilidae</taxon>
        <taxon>Drosophila</taxon>
    </lineage>
</organism>
<protein>
    <recommendedName>
        <fullName evidence="4">SCP domain-containing protein</fullName>
    </recommendedName>
</protein>
<evidence type="ECO:0000256" key="2">
    <source>
        <dbReference type="ARBA" id="ARBA00022525"/>
    </source>
</evidence>
<evidence type="ECO:0000313" key="6">
    <source>
        <dbReference type="Proteomes" id="UP001200034"/>
    </source>
</evidence>
<keyword evidence="3" id="KW-0732">Signal</keyword>
<sequence length="284" mass="32340">MWLMLLLSLLQLINGYNYCNNDSHYCNVNDMKHFICNIDSELRPLNGRAHFVGLVPDTLTLRNTILANLNSNRNKLAGGSLVTNSNKTFKPASRMRLLIWDQELAYTARLHASTVSFKHSICRSVFRFPYAGECLGLVFASTSRRRVSDVLDLTLQSMFDEYLEAENPDELIKGFDANKHYNVGHFSVIVSDRVSRVGCALVAATDCEKEKKKGYCHFVTCHFDFTNLANSYVYKTGDSASRCNTWKTLPSDEYSNLCTNNGEIFSETHGDMRDRSHRGRIVRY</sequence>
<dbReference type="InterPro" id="IPR035940">
    <property type="entry name" value="CAP_sf"/>
</dbReference>
<dbReference type="Pfam" id="PF00188">
    <property type="entry name" value="CAP"/>
    <property type="match status" value="1"/>
</dbReference>
<dbReference type="Proteomes" id="UP001200034">
    <property type="component" value="Unassembled WGS sequence"/>
</dbReference>
<dbReference type="SUPFAM" id="SSF55797">
    <property type="entry name" value="PR-1-like"/>
    <property type="match status" value="1"/>
</dbReference>
<feature type="signal peptide" evidence="3">
    <location>
        <begin position="1"/>
        <end position="15"/>
    </location>
</feature>
<name>A0AAD4K0I1_9MUSC</name>
<reference evidence="5" key="1">
    <citation type="journal article" date="2021" name="Mol. Ecol. Resour.">
        <title>Phylogenomic analyses of the genus Drosophila reveals genomic signals of climate adaptation.</title>
        <authorList>
            <person name="Li F."/>
            <person name="Rane R.V."/>
            <person name="Luria V."/>
            <person name="Xiong Z."/>
            <person name="Chen J."/>
            <person name="Li Z."/>
            <person name="Catullo R.A."/>
            <person name="Griffin P.C."/>
            <person name="Schiffer M."/>
            <person name="Pearce S."/>
            <person name="Lee S.F."/>
            <person name="McElroy K."/>
            <person name="Stocker A."/>
            <person name="Shirriffs J."/>
            <person name="Cockerell F."/>
            <person name="Coppin C."/>
            <person name="Sgro C.M."/>
            <person name="Karger A."/>
            <person name="Cain J.W."/>
            <person name="Weber J.A."/>
            <person name="Santpere G."/>
            <person name="Kirschner M.W."/>
            <person name="Hoffmann A.A."/>
            <person name="Oakeshott J.G."/>
            <person name="Zhang G."/>
        </authorList>
    </citation>
    <scope>NUCLEOTIDE SEQUENCE</scope>
    <source>
        <strain evidence="5">BGI-SZ-2011g</strain>
    </source>
</reference>
<dbReference type="GO" id="GO:0005576">
    <property type="term" value="C:extracellular region"/>
    <property type="evidence" value="ECO:0007669"/>
    <property type="project" value="UniProtKB-SubCell"/>
</dbReference>
<comment type="caution">
    <text evidence="5">The sequence shown here is derived from an EMBL/GenBank/DDBJ whole genome shotgun (WGS) entry which is preliminary data.</text>
</comment>
<dbReference type="AlphaFoldDB" id="A0AAD4K0I1"/>
<evidence type="ECO:0000259" key="4">
    <source>
        <dbReference type="SMART" id="SM00198"/>
    </source>
</evidence>
<evidence type="ECO:0000313" key="5">
    <source>
        <dbReference type="EMBL" id="KAH8370665.1"/>
    </source>
</evidence>
<feature type="chain" id="PRO_5041960374" description="SCP domain-containing protein" evidence="3">
    <location>
        <begin position="16"/>
        <end position="284"/>
    </location>
</feature>
<accession>A0AAD4K0I1</accession>
<dbReference type="EMBL" id="JAJJHW010002585">
    <property type="protein sequence ID" value="KAH8370665.1"/>
    <property type="molecule type" value="Genomic_DNA"/>
</dbReference>
<dbReference type="CDD" id="cd05380">
    <property type="entry name" value="CAP_euk"/>
    <property type="match status" value="1"/>
</dbReference>
<evidence type="ECO:0000256" key="3">
    <source>
        <dbReference type="SAM" id="SignalP"/>
    </source>
</evidence>
<keyword evidence="6" id="KW-1185">Reference proteome</keyword>